<evidence type="ECO:0000313" key="7">
    <source>
        <dbReference type="Proteomes" id="UP000599109"/>
    </source>
</evidence>
<name>A0A937CVP6_9BURK</name>
<comment type="caution">
    <text evidence="6">The sequence shown here is derived from an EMBL/GenBank/DDBJ whole genome shotgun (WGS) entry which is preliminary data.</text>
</comment>
<dbReference type="EMBL" id="JAEQNE010000009">
    <property type="protein sequence ID" value="MBL0394621.1"/>
    <property type="molecule type" value="Genomic_DNA"/>
</dbReference>
<sequence>MGLLALGTYWLARSTPTFAPNAPERPPTHEPDYFVRGFSVKSFDPAGQLKNEIRGVEARHFADTDTMEIDEPRIRSFSPDGAVVVASAKRGISNADGSQVQLIGDAVVTREAAAERRAADPKMEMRGEFLHAYMEQERVISNKPVTLRRGDDTFRGNSLNYDHQKRVLELSGDVRGTLQPKQAAR</sequence>
<keyword evidence="7" id="KW-1185">Reference proteome</keyword>
<dbReference type="InterPro" id="IPR052363">
    <property type="entry name" value="LPS_export_LptC"/>
</dbReference>
<evidence type="ECO:0000313" key="6">
    <source>
        <dbReference type="EMBL" id="MBL0394621.1"/>
    </source>
</evidence>
<keyword evidence="1" id="KW-1003">Cell membrane</keyword>
<dbReference type="Gene3D" id="2.60.450.10">
    <property type="entry name" value="Lipopolysaccharide (LPS) transport protein A like domain"/>
    <property type="match status" value="1"/>
</dbReference>
<dbReference type="AlphaFoldDB" id="A0A937CVP6"/>
<reference evidence="6 7" key="1">
    <citation type="journal article" date="2017" name="Int. J. Syst. Evol. Microbiol.">
        <title>Ramlibacter monticola sp. nov., isolated from forest soil.</title>
        <authorList>
            <person name="Chaudhary D.K."/>
            <person name="Kim J."/>
        </authorList>
    </citation>
    <scope>NUCLEOTIDE SEQUENCE [LARGE SCALE GENOMIC DNA]</scope>
    <source>
        <strain evidence="6 7">KACC 19175</strain>
    </source>
</reference>
<dbReference type="GO" id="GO:0015221">
    <property type="term" value="F:lipopolysaccharide transmembrane transporter activity"/>
    <property type="evidence" value="ECO:0007669"/>
    <property type="project" value="InterPro"/>
</dbReference>
<dbReference type="InterPro" id="IPR026265">
    <property type="entry name" value="LptC"/>
</dbReference>
<dbReference type="PANTHER" id="PTHR37481">
    <property type="entry name" value="LIPOPOLYSACCHARIDE EXPORT SYSTEM PROTEIN LPTC"/>
    <property type="match status" value="1"/>
</dbReference>
<dbReference type="GO" id="GO:0017089">
    <property type="term" value="F:glycolipid transfer activity"/>
    <property type="evidence" value="ECO:0007669"/>
    <property type="project" value="TreeGrafter"/>
</dbReference>
<evidence type="ECO:0000256" key="4">
    <source>
        <dbReference type="ARBA" id="ARBA00022989"/>
    </source>
</evidence>
<accession>A0A937CVP6</accession>
<gene>
    <name evidence="6" type="primary">lptC</name>
    <name evidence="6" type="ORF">JJ685_26020</name>
</gene>
<keyword evidence="3" id="KW-0812">Transmembrane</keyword>
<protein>
    <submittedName>
        <fullName evidence="6">LPS export ABC transporter periplasmic protein LptC</fullName>
    </submittedName>
</protein>
<evidence type="ECO:0000256" key="5">
    <source>
        <dbReference type="ARBA" id="ARBA00023136"/>
    </source>
</evidence>
<organism evidence="6 7">
    <name type="scientific">Ramlibacter monticola</name>
    <dbReference type="NCBI Taxonomy" id="1926872"/>
    <lineage>
        <taxon>Bacteria</taxon>
        <taxon>Pseudomonadati</taxon>
        <taxon>Pseudomonadota</taxon>
        <taxon>Betaproteobacteria</taxon>
        <taxon>Burkholderiales</taxon>
        <taxon>Comamonadaceae</taxon>
        <taxon>Ramlibacter</taxon>
    </lineage>
</organism>
<dbReference type="Pfam" id="PF06835">
    <property type="entry name" value="LptC"/>
    <property type="match status" value="1"/>
</dbReference>
<keyword evidence="2" id="KW-0997">Cell inner membrane</keyword>
<proteinExistence type="predicted"/>
<keyword evidence="4" id="KW-1133">Transmembrane helix</keyword>
<dbReference type="Proteomes" id="UP000599109">
    <property type="component" value="Unassembled WGS sequence"/>
</dbReference>
<dbReference type="InterPro" id="IPR010664">
    <property type="entry name" value="LipoPS_assembly_LptC-rel"/>
</dbReference>
<evidence type="ECO:0000256" key="2">
    <source>
        <dbReference type="ARBA" id="ARBA00022519"/>
    </source>
</evidence>
<evidence type="ECO:0000256" key="1">
    <source>
        <dbReference type="ARBA" id="ARBA00022475"/>
    </source>
</evidence>
<dbReference type="NCBIfam" id="TIGR04409">
    <property type="entry name" value="LptC_YrbK"/>
    <property type="match status" value="1"/>
</dbReference>
<keyword evidence="5" id="KW-0472">Membrane</keyword>
<dbReference type="PANTHER" id="PTHR37481:SF1">
    <property type="entry name" value="LIPOPOLYSACCHARIDE EXPORT SYSTEM PROTEIN LPTC"/>
    <property type="match status" value="1"/>
</dbReference>
<dbReference type="GO" id="GO:0030288">
    <property type="term" value="C:outer membrane-bounded periplasmic space"/>
    <property type="evidence" value="ECO:0007669"/>
    <property type="project" value="TreeGrafter"/>
</dbReference>
<dbReference type="GO" id="GO:0005886">
    <property type="term" value="C:plasma membrane"/>
    <property type="evidence" value="ECO:0007669"/>
    <property type="project" value="InterPro"/>
</dbReference>
<evidence type="ECO:0000256" key="3">
    <source>
        <dbReference type="ARBA" id="ARBA00022692"/>
    </source>
</evidence>